<comment type="similarity">
    <text evidence="2">Belongs to the bacterial solute-binding protein 1 family.</text>
</comment>
<feature type="chain" id="PRO_5020368333" evidence="4">
    <location>
        <begin position="34"/>
        <end position="440"/>
    </location>
</feature>
<keyword evidence="4" id="KW-0732">Signal</keyword>
<name>A0A4R7BU34_9HYPH</name>
<evidence type="ECO:0000313" key="5">
    <source>
        <dbReference type="EMBL" id="TDR89011.1"/>
    </source>
</evidence>
<keyword evidence="6" id="KW-1185">Reference proteome</keyword>
<dbReference type="InterPro" id="IPR050490">
    <property type="entry name" value="Bact_solute-bd_prot1"/>
</dbReference>
<proteinExistence type="inferred from homology"/>
<dbReference type="OrthoDB" id="9808332at2"/>
<accession>A0A4R7BU34</accession>
<comment type="caution">
    <text evidence="5">The sequence shown here is derived from an EMBL/GenBank/DDBJ whole genome shotgun (WGS) entry which is preliminary data.</text>
</comment>
<evidence type="ECO:0000256" key="1">
    <source>
        <dbReference type="ARBA" id="ARBA00004418"/>
    </source>
</evidence>
<dbReference type="Proteomes" id="UP000295122">
    <property type="component" value="Unassembled WGS sequence"/>
</dbReference>
<dbReference type="Pfam" id="PF01547">
    <property type="entry name" value="SBP_bac_1"/>
    <property type="match status" value="1"/>
</dbReference>
<evidence type="ECO:0000313" key="6">
    <source>
        <dbReference type="Proteomes" id="UP000295122"/>
    </source>
</evidence>
<dbReference type="InterPro" id="IPR006311">
    <property type="entry name" value="TAT_signal"/>
</dbReference>
<keyword evidence="3" id="KW-0574">Periplasm</keyword>
<feature type="signal peptide" evidence="4">
    <location>
        <begin position="1"/>
        <end position="33"/>
    </location>
</feature>
<evidence type="ECO:0000256" key="3">
    <source>
        <dbReference type="ARBA" id="ARBA00022764"/>
    </source>
</evidence>
<dbReference type="AlphaFoldDB" id="A0A4R7BU34"/>
<organism evidence="5 6">
    <name type="scientific">Enterovirga rhinocerotis</name>
    <dbReference type="NCBI Taxonomy" id="1339210"/>
    <lineage>
        <taxon>Bacteria</taxon>
        <taxon>Pseudomonadati</taxon>
        <taxon>Pseudomonadota</taxon>
        <taxon>Alphaproteobacteria</taxon>
        <taxon>Hyphomicrobiales</taxon>
        <taxon>Methylobacteriaceae</taxon>
        <taxon>Enterovirga</taxon>
    </lineage>
</organism>
<dbReference type="PANTHER" id="PTHR43649:SF12">
    <property type="entry name" value="DIACETYLCHITOBIOSE BINDING PROTEIN DASA"/>
    <property type="match status" value="1"/>
</dbReference>
<dbReference type="Gene3D" id="3.40.190.10">
    <property type="entry name" value="Periplasmic binding protein-like II"/>
    <property type="match status" value="1"/>
</dbReference>
<dbReference type="SUPFAM" id="SSF53850">
    <property type="entry name" value="Periplasmic binding protein-like II"/>
    <property type="match status" value="1"/>
</dbReference>
<dbReference type="RefSeq" id="WP_133772384.1">
    <property type="nucleotide sequence ID" value="NZ_SNZR01000014.1"/>
</dbReference>
<gene>
    <name evidence="5" type="ORF">EV668_3496</name>
</gene>
<sequence>MTKRFQGPSRRTLLTTGAGIAAAAAFPMPAVHAQTKELRFLNGEPAVDSVRALRVAAAQYEKEKGIKVTIDTVPSGDAYTRTVAAIKGGRPYDISTLIFVAHVLTLANEGQLTPITDLVNKHKWGKRILFPVNGQHYWYMYDYNLCWLFYRKDLYEANKLEQPKTWAQLLENCRKLSGSEGGNQRFGMATPVGNNDATNWMSIGYMWAEGVSLFDDSWKNIFASDENKKRTAAYLDFFGEMYKTMPPGMTQASFGQITAAYSSGQAAHAPYAGRLIEILEQRAPKLADSYGMMPYPDSSGKGAAVNHGYDGWVVGKTPMAEEAVKFLEWFSDAHYINFLHSAPLHFQPPRLDIYDDPRWRAHPLIEKHAGAVKTMQGFLDDPNITIRSIDTEGPGPDLRPAKVFESWVFPEMLQNKVLKNMPSQACVEEAVAKMNRVIAG</sequence>
<dbReference type="InterPro" id="IPR006059">
    <property type="entry name" value="SBP"/>
</dbReference>
<dbReference type="GO" id="GO:0042597">
    <property type="term" value="C:periplasmic space"/>
    <property type="evidence" value="ECO:0007669"/>
    <property type="project" value="UniProtKB-SubCell"/>
</dbReference>
<reference evidence="5 6" key="1">
    <citation type="submission" date="2019-03" db="EMBL/GenBank/DDBJ databases">
        <title>Genomic Encyclopedia of Type Strains, Phase IV (KMG-IV): sequencing the most valuable type-strain genomes for metagenomic binning, comparative biology and taxonomic classification.</title>
        <authorList>
            <person name="Goeker M."/>
        </authorList>
    </citation>
    <scope>NUCLEOTIDE SEQUENCE [LARGE SCALE GENOMIC DNA]</scope>
    <source>
        <strain evidence="5 6">DSM 25903</strain>
    </source>
</reference>
<evidence type="ECO:0000256" key="2">
    <source>
        <dbReference type="ARBA" id="ARBA00008520"/>
    </source>
</evidence>
<dbReference type="PANTHER" id="PTHR43649">
    <property type="entry name" value="ARABINOSE-BINDING PROTEIN-RELATED"/>
    <property type="match status" value="1"/>
</dbReference>
<dbReference type="PROSITE" id="PS51318">
    <property type="entry name" value="TAT"/>
    <property type="match status" value="1"/>
</dbReference>
<evidence type="ECO:0000256" key="4">
    <source>
        <dbReference type="SAM" id="SignalP"/>
    </source>
</evidence>
<dbReference type="EMBL" id="SNZR01000014">
    <property type="protein sequence ID" value="TDR89011.1"/>
    <property type="molecule type" value="Genomic_DNA"/>
</dbReference>
<protein>
    <submittedName>
        <fullName evidence="5">Carbohydrate ABC transporter substrate-binding protein (CUT1 family)</fullName>
    </submittedName>
</protein>
<comment type="subcellular location">
    <subcellularLocation>
        <location evidence="1">Periplasm</location>
    </subcellularLocation>
</comment>